<sequence>MLLAVLTSFLLASQSWAQPNGYTANSHLWYETPGQDLKSGLPIGNGRLGALVYGSAIEKITLNENSVWSGPFQDRANPGSLSAFPVVRDLLTKGKYTEAGQLTLRNMTGIPTDTQWYSVTADLFLDFGHREEGWSGYERWLDTQTGITGTVFNWNGVNYTREAVAGADGGAIAMRLTASQHGALSFNTSWYREKGILKNTSSSCASTLVLDIGGDDAGSIPFSTAVRLVAEDGSIRKGNDSMISVEGATTVDIFVNVETSFRWASTDKIKEELTRQLDVAVKTGFDTIKSQAAKDHQSLMKRVELDLGSSSEAGLLTTDKRIAAYRVNATADPEFLTLNFNFGRHLLISSSRASASSGMGVPANLQGIWNDMYFPPWGSKYSVNINTEMNYWLAEVTDLPETLPPLWDLLSRTRDKGLITAKEMYGCPGWVSHHNLDIWGDSCPNANGTAYSLWPSSNLWMSQQLMERYRFSNDKIQEWRRDYVEAEPGHRHISHLIELYPERRMTPLVNETLAAAARVSIDRRLANGEATGWAKAWIAACFARLFDGEAALTQLQGLLRLHSSTNLFHEIDQGGPFQIDSNFGLVAAAVEMFLQSHAGVVHLLPAVSSKAGAGSISGLVARGGFSVSKFKIDGQVAESVETETGKTYTITL</sequence>
<reference evidence="6" key="1">
    <citation type="journal article" date="2011" name="PLoS Pathog.">
        <title>Comparative genomics yields insights into niche adaptation of plant vascular wilt pathogens.</title>
        <authorList>
            <person name="Klosterman S.J."/>
            <person name="Subbarao K.V."/>
            <person name="Kang S."/>
            <person name="Veronese P."/>
            <person name="Gold S.E."/>
            <person name="Thomma B.P.H.J."/>
            <person name="Chen Z."/>
            <person name="Henrissat B."/>
            <person name="Lee Y.-H."/>
            <person name="Park J."/>
            <person name="Garcia-Pedrajas M.D."/>
            <person name="Barbara D.J."/>
            <person name="Anchieta A."/>
            <person name="de Jonge R."/>
            <person name="Santhanam P."/>
            <person name="Maruthachalam K."/>
            <person name="Atallah Z."/>
            <person name="Amyotte S.G."/>
            <person name="Paz Z."/>
            <person name="Inderbitzin P."/>
            <person name="Hayes R.J."/>
            <person name="Heiman D.I."/>
            <person name="Young S."/>
            <person name="Zeng Q."/>
            <person name="Engels R."/>
            <person name="Galagan J."/>
            <person name="Cuomo C.A."/>
            <person name="Dobinson K.F."/>
            <person name="Ma L.-J."/>
        </authorList>
    </citation>
    <scope>NUCLEOTIDE SEQUENCE [LARGE SCALE GENOMIC DNA]</scope>
    <source>
        <strain evidence="6">VaMs.102 / ATCC MYA-4576 / FGSC 10136</strain>
    </source>
</reference>
<dbReference type="InterPro" id="IPR008928">
    <property type="entry name" value="6-hairpin_glycosidase_sf"/>
</dbReference>
<evidence type="ECO:0000259" key="3">
    <source>
        <dbReference type="Pfam" id="PF21307"/>
    </source>
</evidence>
<accession>C9SWF5</accession>
<evidence type="ECO:0000259" key="2">
    <source>
        <dbReference type="Pfam" id="PF14498"/>
    </source>
</evidence>
<dbReference type="OrthoDB" id="2848340at2759"/>
<evidence type="ECO:0000313" key="5">
    <source>
        <dbReference type="EMBL" id="EEY23120.1"/>
    </source>
</evidence>
<dbReference type="KEGG" id="val:VDBG_09230"/>
<name>C9SWF5_VERA1</name>
<evidence type="ECO:0000259" key="4">
    <source>
        <dbReference type="Pfam" id="PF22124"/>
    </source>
</evidence>
<feature type="chain" id="PRO_5003001139" evidence="1">
    <location>
        <begin position="18"/>
        <end position="652"/>
    </location>
</feature>
<proteinExistence type="predicted"/>
<keyword evidence="6" id="KW-1185">Reference proteome</keyword>
<dbReference type="AlphaFoldDB" id="C9SWF5"/>
<dbReference type="eggNOG" id="ENOG502S018">
    <property type="taxonomic scope" value="Eukaryota"/>
</dbReference>
<dbReference type="RefSeq" id="XP_003000735.1">
    <property type="nucleotide sequence ID" value="XM_003000689.1"/>
</dbReference>
<dbReference type="Pfam" id="PF21307">
    <property type="entry name" value="Glyco_hydro_95_C"/>
    <property type="match status" value="1"/>
</dbReference>
<dbReference type="InterPro" id="IPR012341">
    <property type="entry name" value="6hp_glycosidase-like_sf"/>
</dbReference>
<dbReference type="HOGENOM" id="CLU_004617_2_2_1"/>
<feature type="domain" description="Glycosyl hydrolase family 95 N-terminal" evidence="2">
    <location>
        <begin position="28"/>
        <end position="262"/>
    </location>
</feature>
<dbReference type="GO" id="GO:0004560">
    <property type="term" value="F:alpha-L-fucosidase activity"/>
    <property type="evidence" value="ECO:0007669"/>
    <property type="project" value="TreeGrafter"/>
</dbReference>
<dbReference type="InterPro" id="IPR049053">
    <property type="entry name" value="AFCA-like_C"/>
</dbReference>
<dbReference type="InterPro" id="IPR027414">
    <property type="entry name" value="GH95_N_dom"/>
</dbReference>
<dbReference type="GeneID" id="9529096"/>
<organism evidence="6">
    <name type="scientific">Verticillium alfalfae (strain VaMs.102 / ATCC MYA-4576 / FGSC 10136)</name>
    <name type="common">Verticillium wilt of alfalfa</name>
    <name type="synonym">Verticillium albo-atrum</name>
    <dbReference type="NCBI Taxonomy" id="526221"/>
    <lineage>
        <taxon>Eukaryota</taxon>
        <taxon>Fungi</taxon>
        <taxon>Dikarya</taxon>
        <taxon>Ascomycota</taxon>
        <taxon>Pezizomycotina</taxon>
        <taxon>Sordariomycetes</taxon>
        <taxon>Hypocreomycetidae</taxon>
        <taxon>Glomerellales</taxon>
        <taxon>Plectosphaerellaceae</taxon>
        <taxon>Verticillium</taxon>
    </lineage>
</organism>
<dbReference type="Gene3D" id="1.50.10.10">
    <property type="match status" value="1"/>
</dbReference>
<dbReference type="GO" id="GO:0005975">
    <property type="term" value="P:carbohydrate metabolic process"/>
    <property type="evidence" value="ECO:0007669"/>
    <property type="project" value="InterPro"/>
</dbReference>
<dbReference type="Proteomes" id="UP000008698">
    <property type="component" value="Unassembled WGS sequence"/>
</dbReference>
<evidence type="ECO:0000313" key="6">
    <source>
        <dbReference type="Proteomes" id="UP000008698"/>
    </source>
</evidence>
<dbReference type="InterPro" id="IPR054363">
    <property type="entry name" value="GH95_cat"/>
</dbReference>
<feature type="domain" description="Alpha fucosidase A-like C-terminal" evidence="3">
    <location>
        <begin position="595"/>
        <end position="629"/>
    </location>
</feature>
<evidence type="ECO:0000256" key="1">
    <source>
        <dbReference type="SAM" id="SignalP"/>
    </source>
</evidence>
<gene>
    <name evidence="5" type="ORF">VDBG_09230</name>
</gene>
<keyword evidence="1" id="KW-0732">Signal</keyword>
<dbReference type="EMBL" id="DS985227">
    <property type="protein sequence ID" value="EEY23120.1"/>
    <property type="molecule type" value="Genomic_DNA"/>
</dbReference>
<dbReference type="Pfam" id="PF14498">
    <property type="entry name" value="Glyco_hyd_65N_2"/>
    <property type="match status" value="1"/>
</dbReference>
<protein>
    <submittedName>
        <fullName evidence="5">Alpha-L-fucosidase</fullName>
    </submittedName>
</protein>
<feature type="domain" description="Glycosyl hydrolase family 95 catalytic" evidence="4">
    <location>
        <begin position="285"/>
        <end position="475"/>
    </location>
</feature>
<dbReference type="OMA" id="YPLHLWT"/>
<dbReference type="Pfam" id="PF22124">
    <property type="entry name" value="Glyco_hydro_95_cat"/>
    <property type="match status" value="1"/>
</dbReference>
<dbReference type="PANTHER" id="PTHR31084:SF0">
    <property type="entry name" value="ALPHA-L-FUCOSIDASE 2"/>
    <property type="match status" value="1"/>
</dbReference>
<dbReference type="SUPFAM" id="SSF48208">
    <property type="entry name" value="Six-hairpin glycosidases"/>
    <property type="match status" value="2"/>
</dbReference>
<dbReference type="PANTHER" id="PTHR31084">
    <property type="entry name" value="ALPHA-L-FUCOSIDASE 2"/>
    <property type="match status" value="1"/>
</dbReference>
<feature type="signal peptide" evidence="1">
    <location>
        <begin position="1"/>
        <end position="17"/>
    </location>
</feature>
<dbReference type="Gene3D" id="2.70.98.50">
    <property type="entry name" value="putative glycoside hydrolase family protein from bacillus halodurans"/>
    <property type="match status" value="1"/>
</dbReference>